<organism evidence="1">
    <name type="scientific">Rattus norvegicus</name>
    <name type="common">Rat</name>
    <dbReference type="NCBI Taxonomy" id="10116"/>
    <lineage>
        <taxon>Eukaryota</taxon>
        <taxon>Metazoa</taxon>
        <taxon>Chordata</taxon>
        <taxon>Craniata</taxon>
        <taxon>Vertebrata</taxon>
        <taxon>Euteleostomi</taxon>
        <taxon>Mammalia</taxon>
        <taxon>Eutheria</taxon>
        <taxon>Euarchontoglires</taxon>
        <taxon>Glires</taxon>
        <taxon>Rodentia</taxon>
        <taxon>Myomorpha</taxon>
        <taxon>Muroidea</taxon>
        <taxon>Muridae</taxon>
        <taxon>Murinae</taxon>
        <taxon>Rattus</taxon>
    </lineage>
</organism>
<dbReference type="AlphaFoldDB" id="Q6TUA3"/>
<feature type="non-terminal residue" evidence="1">
    <location>
        <position position="1"/>
    </location>
</feature>
<proteinExistence type="evidence at transcript level"/>
<evidence type="ECO:0000313" key="1">
    <source>
        <dbReference type="EMBL" id="AAQ93479.1"/>
    </source>
</evidence>
<accession>Q6TUA3</accession>
<reference evidence="1" key="1">
    <citation type="submission" date="2003-09" db="EMBL/GenBank/DDBJ databases">
        <title>Aldosterone up regulates K+-Cl- cotransporter expression and activity in arterial tissue.</title>
        <authorList>
            <person name="Lopez N.C."/>
            <person name="Michea L."/>
        </authorList>
    </citation>
    <scope>NUCLEOTIDE SEQUENCE</scope>
    <source>
        <strain evidence="1">Sprague-Dawley</strain>
    </source>
</reference>
<dbReference type="EMBL" id="AH013297">
    <property type="protein sequence ID" value="AAQ93479.1"/>
    <property type="molecule type" value="mRNA"/>
</dbReference>
<name>Q6TUA3_RAT</name>
<protein>
    <submittedName>
        <fullName evidence="1">Furosemide-sensitive KCl cotransporter 4</fullName>
    </submittedName>
</protein>
<feature type="non-terminal residue" evidence="1">
    <location>
        <position position="76"/>
    </location>
</feature>
<sequence>DLPTNFTVVPVEARADGAGDEAAERTGRTRVSRERGSCLPYAGRWKPQGRTAHSSIMWRWKERATSRGRTWRFLRK</sequence>
<gene>
    <name evidence="1" type="primary">Kcc4</name>
</gene>